<protein>
    <submittedName>
        <fullName evidence="2">Uncharacterized protein</fullName>
    </submittedName>
</protein>
<feature type="compositionally biased region" description="Acidic residues" evidence="1">
    <location>
        <begin position="39"/>
        <end position="53"/>
    </location>
</feature>
<feature type="compositionally biased region" description="Basic and acidic residues" evidence="1">
    <location>
        <begin position="17"/>
        <end position="35"/>
    </location>
</feature>
<dbReference type="EMBL" id="CM015722">
    <property type="protein sequence ID" value="KAF3696209.1"/>
    <property type="molecule type" value="Genomic_DNA"/>
</dbReference>
<organism evidence="2 3">
    <name type="scientific">Channa argus</name>
    <name type="common">Northern snakehead</name>
    <name type="synonym">Ophicephalus argus</name>
    <dbReference type="NCBI Taxonomy" id="215402"/>
    <lineage>
        <taxon>Eukaryota</taxon>
        <taxon>Metazoa</taxon>
        <taxon>Chordata</taxon>
        <taxon>Craniata</taxon>
        <taxon>Vertebrata</taxon>
        <taxon>Euteleostomi</taxon>
        <taxon>Actinopterygii</taxon>
        <taxon>Neopterygii</taxon>
        <taxon>Teleostei</taxon>
        <taxon>Neoteleostei</taxon>
        <taxon>Acanthomorphata</taxon>
        <taxon>Anabantaria</taxon>
        <taxon>Anabantiformes</taxon>
        <taxon>Channoidei</taxon>
        <taxon>Channidae</taxon>
        <taxon>Channa</taxon>
    </lineage>
</organism>
<dbReference type="Proteomes" id="UP000503349">
    <property type="component" value="Chromosome 11"/>
</dbReference>
<evidence type="ECO:0000313" key="3">
    <source>
        <dbReference type="Proteomes" id="UP000503349"/>
    </source>
</evidence>
<sequence>MTPQHCAALVCRPLEGSHRLHQGKSDQDDNRHGFQLEEAVQEEEANDGQEDGDSSNSNRRERVRAGVGSAVLNDKTGLDFQLPRHQKCVNLNLISTVDATAAGAANEI</sequence>
<reference evidence="3" key="2">
    <citation type="submission" date="2019-02" db="EMBL/GenBank/DDBJ databases">
        <title>Opniocepnalus argus Var Kimnra genome.</title>
        <authorList>
            <person name="Zhou C."/>
            <person name="Xiao S."/>
        </authorList>
    </citation>
    <scope>NUCLEOTIDE SEQUENCE [LARGE SCALE GENOMIC DNA]</scope>
</reference>
<keyword evidence="3" id="KW-1185">Reference proteome</keyword>
<evidence type="ECO:0000256" key="1">
    <source>
        <dbReference type="SAM" id="MobiDB-lite"/>
    </source>
</evidence>
<accession>A0A6G1Q166</accession>
<evidence type="ECO:0000313" key="2">
    <source>
        <dbReference type="EMBL" id="KAF3696209.1"/>
    </source>
</evidence>
<reference evidence="2 3" key="1">
    <citation type="submission" date="2019-02" db="EMBL/GenBank/DDBJ databases">
        <title>Opniocepnalus argus genome.</title>
        <authorList>
            <person name="Zhou C."/>
            <person name="Xiao S."/>
        </authorList>
    </citation>
    <scope>NUCLEOTIDE SEQUENCE [LARGE SCALE GENOMIC DNA]</scope>
    <source>
        <strain evidence="2">OARG1902GOOAL</strain>
        <tissue evidence="2">Muscle</tissue>
    </source>
</reference>
<name>A0A6G1Q166_CHAAH</name>
<proteinExistence type="predicted"/>
<feature type="region of interest" description="Disordered" evidence="1">
    <location>
        <begin position="17"/>
        <end position="69"/>
    </location>
</feature>
<gene>
    <name evidence="2" type="ORF">EXN66_Car011885</name>
</gene>
<dbReference type="AlphaFoldDB" id="A0A6G1Q166"/>